<organism evidence="1 2">
    <name type="scientific">Neolecta irregularis (strain DAH-3)</name>
    <dbReference type="NCBI Taxonomy" id="1198029"/>
    <lineage>
        <taxon>Eukaryota</taxon>
        <taxon>Fungi</taxon>
        <taxon>Dikarya</taxon>
        <taxon>Ascomycota</taxon>
        <taxon>Taphrinomycotina</taxon>
        <taxon>Neolectales</taxon>
        <taxon>Neolectaceae</taxon>
        <taxon>Neolecta</taxon>
    </lineage>
</organism>
<dbReference type="GO" id="GO:0005737">
    <property type="term" value="C:cytoplasm"/>
    <property type="evidence" value="ECO:0007669"/>
    <property type="project" value="TreeGrafter"/>
</dbReference>
<evidence type="ECO:0000313" key="2">
    <source>
        <dbReference type="Proteomes" id="UP000186594"/>
    </source>
</evidence>
<dbReference type="PANTHER" id="PTHR11188">
    <property type="entry name" value="ARRESTIN DOMAIN CONTAINING PROTEIN"/>
    <property type="match status" value="1"/>
</dbReference>
<evidence type="ECO:0000313" key="1">
    <source>
        <dbReference type="EMBL" id="OLL26979.1"/>
    </source>
</evidence>
<dbReference type="AlphaFoldDB" id="A0A1U7LWH7"/>
<sequence length="383" mass="42980">MLKESSPVLSDAATFVYPQTTSKSELPGHEQTLSISSLPRDKLFIEVDCIQAYPRTEKNFTFVLVQGEICLDRIIRGRIVLCLSHPLLAKRIIASVKATKSIILKDKSLIRNLGHRHEETLWNRVTSVWTGDIIPANTPLEFPFSVTIPSTLPPSLQLSNGSFTYTVKVYTSRGLLHKGISGTPLISQIVFVNVPAPIPLESLEHQPSQTLHYAYPMSSRFSVHFTIPTTVHINSRDDKGDLPVAVHFTSHPPGTRLPEFLSFEWTLIQHARFTFRSTVTQQGSLHNLDSTTKIMSGREIISTTLQTAVATKVFHISLTNSFIAAGDMKSQHIEISHSLDVSVLRAQCLKWWKSMRYKNDKRKWTVSVPITILDSIEGSLYHS</sequence>
<name>A0A1U7LWH7_NEOID</name>
<reference evidence="1 2" key="1">
    <citation type="submission" date="2016-04" db="EMBL/GenBank/DDBJ databases">
        <title>Evolutionary innovation and constraint leading to complex multicellularity in the Ascomycota.</title>
        <authorList>
            <person name="Cisse O."/>
            <person name="Nguyen A."/>
            <person name="Hewitt D.A."/>
            <person name="Jedd G."/>
            <person name="Stajich J.E."/>
        </authorList>
    </citation>
    <scope>NUCLEOTIDE SEQUENCE [LARGE SCALE GENOMIC DNA]</scope>
    <source>
        <strain evidence="1 2">DAH-3</strain>
    </source>
</reference>
<dbReference type="Gene3D" id="2.60.40.640">
    <property type="match status" value="1"/>
</dbReference>
<dbReference type="GO" id="GO:0015031">
    <property type="term" value="P:protein transport"/>
    <property type="evidence" value="ECO:0007669"/>
    <property type="project" value="TreeGrafter"/>
</dbReference>
<evidence type="ECO:0008006" key="3">
    <source>
        <dbReference type="Google" id="ProtNLM"/>
    </source>
</evidence>
<dbReference type="InterPro" id="IPR050357">
    <property type="entry name" value="Arrestin_domain-protein"/>
</dbReference>
<dbReference type="PANTHER" id="PTHR11188:SF17">
    <property type="entry name" value="FI21816P1"/>
    <property type="match status" value="1"/>
</dbReference>
<dbReference type="EMBL" id="LXFE01000129">
    <property type="protein sequence ID" value="OLL26979.1"/>
    <property type="molecule type" value="Genomic_DNA"/>
</dbReference>
<dbReference type="Proteomes" id="UP000186594">
    <property type="component" value="Unassembled WGS sequence"/>
</dbReference>
<gene>
    <name evidence="1" type="ORF">NEOLI_001983</name>
</gene>
<accession>A0A1U7LWH7</accession>
<comment type="caution">
    <text evidence="1">The sequence shown here is derived from an EMBL/GenBank/DDBJ whole genome shotgun (WGS) entry which is preliminary data.</text>
</comment>
<dbReference type="InterPro" id="IPR014752">
    <property type="entry name" value="Arrestin-like_C"/>
</dbReference>
<proteinExistence type="predicted"/>
<protein>
    <recommendedName>
        <fullName evidence="3">Arrestin-like N-terminal domain-containing protein</fullName>
    </recommendedName>
</protein>
<keyword evidence="2" id="KW-1185">Reference proteome</keyword>